<evidence type="ECO:0000256" key="2">
    <source>
        <dbReference type="ARBA" id="ARBA00022801"/>
    </source>
</evidence>
<dbReference type="Gene3D" id="2.30.42.10">
    <property type="match status" value="1"/>
</dbReference>
<dbReference type="InterPro" id="IPR051201">
    <property type="entry name" value="Chloro_Bact_Ser_Proteases"/>
</dbReference>
<dbReference type="Pfam" id="PF13180">
    <property type="entry name" value="PDZ_2"/>
    <property type="match status" value="1"/>
</dbReference>
<dbReference type="PANTHER" id="PTHR43343">
    <property type="entry name" value="PEPTIDASE S12"/>
    <property type="match status" value="1"/>
</dbReference>
<evidence type="ECO:0000313" key="5">
    <source>
        <dbReference type="Proteomes" id="UP000317043"/>
    </source>
</evidence>
<dbReference type="Pfam" id="PF13365">
    <property type="entry name" value="Trypsin_2"/>
    <property type="match status" value="1"/>
</dbReference>
<dbReference type="SMART" id="SM00228">
    <property type="entry name" value="PDZ"/>
    <property type="match status" value="1"/>
</dbReference>
<keyword evidence="2" id="KW-0378">Hydrolase</keyword>
<comment type="caution">
    <text evidence="4">The sequence shown here is derived from an EMBL/GenBank/DDBJ whole genome shotgun (WGS) entry which is preliminary data.</text>
</comment>
<dbReference type="PROSITE" id="PS51257">
    <property type="entry name" value="PROKAR_LIPOPROTEIN"/>
    <property type="match status" value="1"/>
</dbReference>
<gene>
    <name evidence="4" type="ORF">FB566_1003</name>
</gene>
<dbReference type="PANTHER" id="PTHR43343:SF3">
    <property type="entry name" value="PROTEASE DO-LIKE 8, CHLOROPLASTIC"/>
    <property type="match status" value="1"/>
</dbReference>
<dbReference type="RefSeq" id="WP_142035452.1">
    <property type="nucleotide sequence ID" value="NZ_JBHTGS010000001.1"/>
</dbReference>
<organism evidence="4 5">
    <name type="scientific">Stackebrandtia endophytica</name>
    <dbReference type="NCBI Taxonomy" id="1496996"/>
    <lineage>
        <taxon>Bacteria</taxon>
        <taxon>Bacillati</taxon>
        <taxon>Actinomycetota</taxon>
        <taxon>Actinomycetes</taxon>
        <taxon>Glycomycetales</taxon>
        <taxon>Glycomycetaceae</taxon>
        <taxon>Stackebrandtia</taxon>
    </lineage>
</organism>
<proteinExistence type="predicted"/>
<dbReference type="Gene3D" id="2.40.10.120">
    <property type="match status" value="1"/>
</dbReference>
<dbReference type="OrthoDB" id="4307511at2"/>
<evidence type="ECO:0000259" key="3">
    <source>
        <dbReference type="PROSITE" id="PS50106"/>
    </source>
</evidence>
<dbReference type="AlphaFoldDB" id="A0A543ASD8"/>
<dbReference type="SUPFAM" id="SSF50156">
    <property type="entry name" value="PDZ domain-like"/>
    <property type="match status" value="1"/>
</dbReference>
<dbReference type="GO" id="GO:0004252">
    <property type="term" value="F:serine-type endopeptidase activity"/>
    <property type="evidence" value="ECO:0007669"/>
    <property type="project" value="InterPro"/>
</dbReference>
<sequence length="344" mass="34949">MMRPAITRWRRRSGLIPITVTVAMSGLLSGCTLSAPEPPDSATGTGTQLGSDYHEVVNAAVPWLVTITGDGVEPFYGICYDSDGHIVVAARLIGEATELTVTPAIGRGSAEATVVAVDERENIAVLRTAADIETAPAMPADPRTVTAGLPVLAMGNPISGTGSITDGIIASVDYATDLPSENGLPAARVSGLLATTALIDRGNLGGALLNLSGQLVGMVVAAGDDSVLGLAVPVGTLTRVADDLIGGGVDRTEPAADFGMTVRTVVNRSLVPTGVRIESVRRGGPASDAGIEVGDVIVAIGEDPVSDIRSFRSAVAGLVPDDEVTVTVERGGAEHSITVTVGEL</sequence>
<name>A0A543ASD8_9ACTN</name>
<reference evidence="4 5" key="1">
    <citation type="submission" date="2019-06" db="EMBL/GenBank/DDBJ databases">
        <title>Sequencing the genomes of 1000 actinobacteria strains.</title>
        <authorList>
            <person name="Klenk H.-P."/>
        </authorList>
    </citation>
    <scope>NUCLEOTIDE SEQUENCE [LARGE SCALE GENOMIC DNA]</scope>
    <source>
        <strain evidence="4 5">DSM 45928</strain>
    </source>
</reference>
<evidence type="ECO:0000313" key="4">
    <source>
        <dbReference type="EMBL" id="TQL75497.1"/>
    </source>
</evidence>
<dbReference type="PRINTS" id="PR00834">
    <property type="entry name" value="PROTEASES2C"/>
</dbReference>
<dbReference type="PROSITE" id="PS50106">
    <property type="entry name" value="PDZ"/>
    <property type="match status" value="1"/>
</dbReference>
<evidence type="ECO:0000256" key="1">
    <source>
        <dbReference type="ARBA" id="ARBA00022670"/>
    </source>
</evidence>
<feature type="domain" description="PDZ" evidence="3">
    <location>
        <begin position="249"/>
        <end position="308"/>
    </location>
</feature>
<accession>A0A543ASD8</accession>
<keyword evidence="1 4" id="KW-0645">Protease</keyword>
<dbReference type="Proteomes" id="UP000317043">
    <property type="component" value="Unassembled WGS sequence"/>
</dbReference>
<dbReference type="InterPro" id="IPR001478">
    <property type="entry name" value="PDZ"/>
</dbReference>
<keyword evidence="5" id="KW-1185">Reference proteome</keyword>
<dbReference type="InParanoid" id="A0A543ASD8"/>
<dbReference type="InterPro" id="IPR009003">
    <property type="entry name" value="Peptidase_S1_PA"/>
</dbReference>
<protein>
    <submittedName>
        <fullName evidence="4">Serine protease Do</fullName>
    </submittedName>
</protein>
<dbReference type="SUPFAM" id="SSF50494">
    <property type="entry name" value="Trypsin-like serine proteases"/>
    <property type="match status" value="1"/>
</dbReference>
<dbReference type="InterPro" id="IPR036034">
    <property type="entry name" value="PDZ_sf"/>
</dbReference>
<dbReference type="InterPro" id="IPR001940">
    <property type="entry name" value="Peptidase_S1C"/>
</dbReference>
<dbReference type="GO" id="GO:0006508">
    <property type="term" value="P:proteolysis"/>
    <property type="evidence" value="ECO:0007669"/>
    <property type="project" value="UniProtKB-KW"/>
</dbReference>
<dbReference type="EMBL" id="VFOW01000001">
    <property type="protein sequence ID" value="TQL75497.1"/>
    <property type="molecule type" value="Genomic_DNA"/>
</dbReference>